<dbReference type="SUPFAM" id="SSF160574">
    <property type="entry name" value="BT0923-like"/>
    <property type="match status" value="1"/>
</dbReference>
<evidence type="ECO:0000313" key="1">
    <source>
        <dbReference type="EMBL" id="MCF0060452.1"/>
    </source>
</evidence>
<evidence type="ECO:0000313" key="2">
    <source>
        <dbReference type="Proteomes" id="UP001139000"/>
    </source>
</evidence>
<dbReference type="EMBL" id="JAJTTC010000001">
    <property type="protein sequence ID" value="MCF0060452.1"/>
    <property type="molecule type" value="Genomic_DNA"/>
</dbReference>
<proteinExistence type="predicted"/>
<evidence type="ECO:0008006" key="3">
    <source>
        <dbReference type="Google" id="ProtNLM"/>
    </source>
</evidence>
<sequence>MTLKKSFLKLLFGLIAWLLWTPCLAQKKYEREYSIKPDAVPQKAMEFVTSVFKKPKIHWYREESLTGKTIEAKLKSSGKRFSIEFDEAGNIQDVEILSGISKMNAKGRTNLEDTLSKVFSRYKIDKTQIHWSGSAQALKESLNQDRAVNDVLIRYELVVKGYRDKIETYFEVLAESDGTIVRISEIVQRNTDNLMY</sequence>
<dbReference type="Gene3D" id="3.40.1420.30">
    <property type="match status" value="1"/>
</dbReference>
<accession>A0A9X1PFY6</accession>
<protein>
    <recommendedName>
        <fullName evidence="3">PepSY domain-containing protein</fullName>
    </recommendedName>
</protein>
<gene>
    <name evidence="1" type="ORF">LXM26_03040</name>
</gene>
<comment type="caution">
    <text evidence="1">The sequence shown here is derived from an EMBL/GenBank/DDBJ whole genome shotgun (WGS) entry which is preliminary data.</text>
</comment>
<dbReference type="RefSeq" id="WP_234653205.1">
    <property type="nucleotide sequence ID" value="NZ_CP094997.1"/>
</dbReference>
<dbReference type="Proteomes" id="UP001139000">
    <property type="component" value="Unassembled WGS sequence"/>
</dbReference>
<dbReference type="AlphaFoldDB" id="A0A9X1PFY6"/>
<organism evidence="1 2">
    <name type="scientific">Dyadobacter chenwenxiniae</name>
    <dbReference type="NCBI Taxonomy" id="2906456"/>
    <lineage>
        <taxon>Bacteria</taxon>
        <taxon>Pseudomonadati</taxon>
        <taxon>Bacteroidota</taxon>
        <taxon>Cytophagia</taxon>
        <taxon>Cytophagales</taxon>
        <taxon>Spirosomataceae</taxon>
        <taxon>Dyadobacter</taxon>
    </lineage>
</organism>
<name>A0A9X1PFY6_9BACT</name>
<keyword evidence="2" id="KW-1185">Reference proteome</keyword>
<reference evidence="1" key="1">
    <citation type="submission" date="2021-12" db="EMBL/GenBank/DDBJ databases">
        <title>Novel species in genus Dyadobacter.</title>
        <authorList>
            <person name="Ma C."/>
        </authorList>
    </citation>
    <scope>NUCLEOTIDE SEQUENCE</scope>
    <source>
        <strain evidence="1">LJ419</strain>
    </source>
</reference>